<dbReference type="InterPro" id="IPR036527">
    <property type="entry name" value="SCP2_sterol-bd_dom_sf"/>
</dbReference>
<dbReference type="PANTHER" id="PTHR37817">
    <property type="entry name" value="N-ACETYLTRANSFERASE EIS"/>
    <property type="match status" value="1"/>
</dbReference>
<sequence>MTDYRLTGPAAREQFYQLYLYAFNRQDSARRRDYFFQRYDHGWIYGLHAGDQLVSGLYSLPFTVNFHGVNFRMNGIGDVMSAPEFSGRGGAGTLLRASLAEMAEKHVTLAYLAPFSYEYYRRFGYEQVFNKMVYTIAGKDVPAFHAQGDGTVTRQSLQLALPVLKPLYAQLAEHLHGGMVREDWWWEHLALLALASDWDAALYQDDAGLVRGYLLYERSGNTLTVQEWYAADQTAWTHLMAFLLKHGNTFVTLEFADQDSRYRGDWFPNPYVLKAAAAPFMMARIVDLQDFFNRYPYTGQLADPVTLAVTDDTLPANQGVWRLSVAGAEKIGDDPAAEADISLSIQVLTKALFGTQPLAALVKSGRADGDQDAVARLDRVLHHELPMLNDYF</sequence>
<dbReference type="Pfam" id="PF17668">
    <property type="entry name" value="Acetyltransf_17"/>
    <property type="match status" value="1"/>
</dbReference>
<dbReference type="KEGG" id="lhb:D1010_13125"/>
<protein>
    <submittedName>
        <fullName evidence="2">GNAT family N-acetyltransferase</fullName>
    </submittedName>
</protein>
<dbReference type="InterPro" id="IPR016181">
    <property type="entry name" value="Acyl_CoA_acyltransferase"/>
</dbReference>
<dbReference type="InterPro" id="IPR051554">
    <property type="entry name" value="Acetyltransferase_Eis"/>
</dbReference>
<dbReference type="Pfam" id="PF13527">
    <property type="entry name" value="Acetyltransf_9"/>
    <property type="match status" value="1"/>
</dbReference>
<evidence type="ECO:0000313" key="2">
    <source>
        <dbReference type="EMBL" id="QFR24246.1"/>
    </source>
</evidence>
<evidence type="ECO:0000313" key="3">
    <source>
        <dbReference type="Proteomes" id="UP000326779"/>
    </source>
</evidence>
<dbReference type="InterPro" id="IPR025559">
    <property type="entry name" value="Eis_dom"/>
</dbReference>
<dbReference type="GO" id="GO:0034069">
    <property type="term" value="F:aminoglycoside N-acetyltransferase activity"/>
    <property type="evidence" value="ECO:0007669"/>
    <property type="project" value="TreeGrafter"/>
</dbReference>
<evidence type="ECO:0000259" key="1">
    <source>
        <dbReference type="PROSITE" id="PS51186"/>
    </source>
</evidence>
<dbReference type="SUPFAM" id="SSF55718">
    <property type="entry name" value="SCP-like"/>
    <property type="match status" value="1"/>
</dbReference>
<feature type="domain" description="N-acetyltransferase" evidence="1">
    <location>
        <begin position="2"/>
        <end position="142"/>
    </location>
</feature>
<proteinExistence type="predicted"/>
<dbReference type="Gene3D" id="3.40.630.30">
    <property type="match status" value="2"/>
</dbReference>
<dbReference type="RefSeq" id="WP_152261223.1">
    <property type="nucleotide sequence ID" value="NZ_CP045143.1"/>
</dbReference>
<name>A0A5P8M6V0_9LACO</name>
<dbReference type="PANTHER" id="PTHR37817:SF1">
    <property type="entry name" value="N-ACETYLTRANSFERASE EIS"/>
    <property type="match status" value="1"/>
</dbReference>
<accession>A0A5P8M6V0</accession>
<dbReference type="AlphaFoldDB" id="A0A5P8M6V0"/>
<dbReference type="Pfam" id="PF13530">
    <property type="entry name" value="SCP2_2"/>
    <property type="match status" value="1"/>
</dbReference>
<dbReference type="PROSITE" id="PS51186">
    <property type="entry name" value="GNAT"/>
    <property type="match status" value="1"/>
</dbReference>
<keyword evidence="2" id="KW-0808">Transferase</keyword>
<dbReference type="GO" id="GO:0030649">
    <property type="term" value="P:aminoglycoside antibiotic catabolic process"/>
    <property type="evidence" value="ECO:0007669"/>
    <property type="project" value="TreeGrafter"/>
</dbReference>
<gene>
    <name evidence="2" type="ORF">D1010_13125</name>
</gene>
<dbReference type="InterPro" id="IPR041380">
    <property type="entry name" value="Acetyltransf_17"/>
</dbReference>
<dbReference type="Gene3D" id="3.30.1050.10">
    <property type="entry name" value="SCP2 sterol-binding domain"/>
    <property type="match status" value="1"/>
</dbReference>
<reference evidence="2 3" key="1">
    <citation type="submission" date="2019-10" db="EMBL/GenBank/DDBJ databases">
        <title>The completed genome of Lactobacillus harbinensis M1.</title>
        <authorList>
            <person name="Zheng Y."/>
        </authorList>
    </citation>
    <scope>NUCLEOTIDE SEQUENCE [LARGE SCALE GENOMIC DNA]</scope>
    <source>
        <strain evidence="2 3">M1</strain>
    </source>
</reference>
<organism evidence="2 3">
    <name type="scientific">Schleiferilactobacillus harbinensis</name>
    <dbReference type="NCBI Taxonomy" id="304207"/>
    <lineage>
        <taxon>Bacteria</taxon>
        <taxon>Bacillati</taxon>
        <taxon>Bacillota</taxon>
        <taxon>Bacilli</taxon>
        <taxon>Lactobacillales</taxon>
        <taxon>Lactobacillaceae</taxon>
        <taxon>Schleiferilactobacillus</taxon>
    </lineage>
</organism>
<dbReference type="InterPro" id="IPR000182">
    <property type="entry name" value="GNAT_dom"/>
</dbReference>
<dbReference type="EMBL" id="CP045143">
    <property type="protein sequence ID" value="QFR24246.1"/>
    <property type="molecule type" value="Genomic_DNA"/>
</dbReference>
<dbReference type="SUPFAM" id="SSF55729">
    <property type="entry name" value="Acyl-CoA N-acyltransferases (Nat)"/>
    <property type="match status" value="1"/>
</dbReference>
<dbReference type="Proteomes" id="UP000326779">
    <property type="component" value="Chromosome"/>
</dbReference>